<sequence>MKANILALLLFLFALVSCGNDDDVHKEESHEFRDSLLGWYRLEAAYTDIPLDLNHDGMANTNLFDEVTYCNMSLHLESYTSHFTYRENRNIVKIAVYTPASKYILEQESYSTCLFDNYRFYEIEISEESPELNIIYTYPEFEDEFRVWIQEVTWEDEIAYFTFKKEFYTSAGTWEEVTLYMEYKLDPDYGKN</sequence>
<accession>A0AC61Y612</accession>
<comment type="caution">
    <text evidence="1">The sequence shown here is derived from an EMBL/GenBank/DDBJ whole genome shotgun (WGS) entry which is preliminary data.</text>
</comment>
<dbReference type="Proteomes" id="UP000356253">
    <property type="component" value="Unassembled WGS sequence"/>
</dbReference>
<evidence type="ECO:0000313" key="2">
    <source>
        <dbReference type="Proteomes" id="UP000356253"/>
    </source>
</evidence>
<gene>
    <name evidence="1" type="ORF">FVB9532_01027</name>
</gene>
<reference evidence="1" key="1">
    <citation type="submission" date="2019-09" db="EMBL/GenBank/DDBJ databases">
        <authorList>
            <person name="Rodrigo-Torres L."/>
            <person name="Arahal R. D."/>
            <person name="Lucena T."/>
        </authorList>
    </citation>
    <scope>NUCLEOTIDE SEQUENCE</scope>
    <source>
        <strain evidence="1">ISS653</strain>
    </source>
</reference>
<proteinExistence type="predicted"/>
<name>A0AC61Y612_9FLAO</name>
<protein>
    <submittedName>
        <fullName evidence="1">Uncharacterized protein</fullName>
    </submittedName>
</protein>
<organism evidence="1 2">
    <name type="scientific">Mesonia oceanica</name>
    <dbReference type="NCBI Taxonomy" id="2687242"/>
    <lineage>
        <taxon>Bacteria</taxon>
        <taxon>Pseudomonadati</taxon>
        <taxon>Bacteroidota</taxon>
        <taxon>Flavobacteriia</taxon>
        <taxon>Flavobacteriales</taxon>
        <taxon>Flavobacteriaceae</taxon>
        <taxon>Mesonia</taxon>
    </lineage>
</organism>
<keyword evidence="2" id="KW-1185">Reference proteome</keyword>
<dbReference type="EMBL" id="CABVMM010000003">
    <property type="protein sequence ID" value="VVU99768.1"/>
    <property type="molecule type" value="Genomic_DNA"/>
</dbReference>
<evidence type="ECO:0000313" key="1">
    <source>
        <dbReference type="EMBL" id="VVU99768.1"/>
    </source>
</evidence>